<dbReference type="Pfam" id="PF00196">
    <property type="entry name" value="GerE"/>
    <property type="match status" value="1"/>
</dbReference>
<evidence type="ECO:0000259" key="1">
    <source>
        <dbReference type="Pfam" id="PF00196"/>
    </source>
</evidence>
<dbReference type="Proteomes" id="UP001500037">
    <property type="component" value="Unassembled WGS sequence"/>
</dbReference>
<dbReference type="InterPro" id="IPR000792">
    <property type="entry name" value="Tscrpt_reg_LuxR_C"/>
</dbReference>
<dbReference type="InterPro" id="IPR016032">
    <property type="entry name" value="Sig_transdc_resp-reg_C-effctor"/>
</dbReference>
<name>A0ABN1VWW0_9ACTN</name>
<dbReference type="SUPFAM" id="SSF46894">
    <property type="entry name" value="C-terminal effector domain of the bipartite response regulators"/>
    <property type="match status" value="1"/>
</dbReference>
<dbReference type="EMBL" id="BAAALF010000016">
    <property type="protein sequence ID" value="GAA1225848.1"/>
    <property type="molecule type" value="Genomic_DNA"/>
</dbReference>
<accession>A0ABN1VWW0</accession>
<dbReference type="InterPro" id="IPR051797">
    <property type="entry name" value="TrmB-like"/>
</dbReference>
<reference evidence="2 3" key="1">
    <citation type="journal article" date="2019" name="Int. J. Syst. Evol. Microbiol.">
        <title>The Global Catalogue of Microorganisms (GCM) 10K type strain sequencing project: providing services to taxonomists for standard genome sequencing and annotation.</title>
        <authorList>
            <consortium name="The Broad Institute Genomics Platform"/>
            <consortium name="The Broad Institute Genome Sequencing Center for Infectious Disease"/>
            <person name="Wu L."/>
            <person name="Ma J."/>
        </authorList>
    </citation>
    <scope>NUCLEOTIDE SEQUENCE [LARGE SCALE GENOMIC DNA]</scope>
    <source>
        <strain evidence="2 3">JCM 13004</strain>
    </source>
</reference>
<dbReference type="PANTHER" id="PTHR34293:SF1">
    <property type="entry name" value="HTH-TYPE TRANSCRIPTIONAL REGULATOR TRMBL2"/>
    <property type="match status" value="1"/>
</dbReference>
<sequence length="340" mass="37257">MTDATDDPRRDTPAVDDDARALYLRALENGGRLAGHELAGADHDHLRRLVRVGLMVGQPSGDAYFAISPRAVTLRLGAEMRAEAVRLLTASELVDERFDDLTRAYDQVAAVAAGDGRPAELRVHGWENIQKRIAQLLSDCRDDLITVQPGHRPPEMLESALGQDIPFLERGGTLRTLYQPSALSAPATVQYAAEVTRHGGTVRVLDEPFQRTIILDRRIAVIPAVEDTTVAVFVEEPAVVAHLIRVFERDWERAESVRWTALRGSEGSEAVVGRVGTLLAQGLTQQGVARRLGLSERTVAGHIARLRNRYGARTLFQLGWLMRTAPAAERADDGTGESAR</sequence>
<dbReference type="RefSeq" id="WP_344440475.1">
    <property type="nucleotide sequence ID" value="NZ_BAAALF010000016.1"/>
</dbReference>
<dbReference type="InterPro" id="IPR036388">
    <property type="entry name" value="WH-like_DNA-bd_sf"/>
</dbReference>
<evidence type="ECO:0000313" key="2">
    <source>
        <dbReference type="EMBL" id="GAA1225848.1"/>
    </source>
</evidence>
<dbReference type="Gene3D" id="1.10.10.10">
    <property type="entry name" value="Winged helix-like DNA-binding domain superfamily/Winged helix DNA-binding domain"/>
    <property type="match status" value="1"/>
</dbReference>
<organism evidence="2 3">
    <name type="scientific">Kitasatospora nipponensis</name>
    <dbReference type="NCBI Taxonomy" id="258049"/>
    <lineage>
        <taxon>Bacteria</taxon>
        <taxon>Bacillati</taxon>
        <taxon>Actinomycetota</taxon>
        <taxon>Actinomycetes</taxon>
        <taxon>Kitasatosporales</taxon>
        <taxon>Streptomycetaceae</taxon>
        <taxon>Kitasatospora</taxon>
    </lineage>
</organism>
<protein>
    <recommendedName>
        <fullName evidence="1">HTH luxR-type domain-containing protein</fullName>
    </recommendedName>
</protein>
<feature type="domain" description="HTH luxR-type" evidence="1">
    <location>
        <begin position="278"/>
        <end position="317"/>
    </location>
</feature>
<dbReference type="PANTHER" id="PTHR34293">
    <property type="entry name" value="HTH-TYPE TRANSCRIPTIONAL REGULATOR TRMBL2"/>
    <property type="match status" value="1"/>
</dbReference>
<keyword evidence="3" id="KW-1185">Reference proteome</keyword>
<comment type="caution">
    <text evidence="2">The sequence shown here is derived from an EMBL/GenBank/DDBJ whole genome shotgun (WGS) entry which is preliminary data.</text>
</comment>
<gene>
    <name evidence="2" type="ORF">GCM10009665_15430</name>
</gene>
<evidence type="ECO:0000313" key="3">
    <source>
        <dbReference type="Proteomes" id="UP001500037"/>
    </source>
</evidence>
<proteinExistence type="predicted"/>